<organism evidence="1 2">
    <name type="scientific">Clostridium argentinense CDC 2741</name>
    <dbReference type="NCBI Taxonomy" id="1418104"/>
    <lineage>
        <taxon>Bacteria</taxon>
        <taxon>Bacillati</taxon>
        <taxon>Bacillota</taxon>
        <taxon>Clostridia</taxon>
        <taxon>Eubacteriales</taxon>
        <taxon>Clostridiaceae</taxon>
        <taxon>Clostridium</taxon>
    </lineage>
</organism>
<name>A0A0C1U382_9CLOT</name>
<comment type="caution">
    <text evidence="1">The sequence shown here is derived from an EMBL/GenBank/DDBJ whole genome shotgun (WGS) entry which is preliminary data.</text>
</comment>
<accession>A0A0C1U382</accession>
<dbReference type="Proteomes" id="UP000031366">
    <property type="component" value="Unassembled WGS sequence"/>
</dbReference>
<keyword evidence="2" id="KW-1185">Reference proteome</keyword>
<dbReference type="STRING" id="29341.RSJ17_02065"/>
<dbReference type="EMBL" id="AYSO01000018">
    <property type="protein sequence ID" value="KIE45938.1"/>
    <property type="molecule type" value="Genomic_DNA"/>
</dbReference>
<sequence>MNHKIQRINSYEDDRFDKDILNQHGAFIVDEKYKCSFKIINKDSAIVLFDKEVDVFKLIDEFRFYSGHIINFYSEDMELIKAFPPINIFHITIKDIQPSQFFVDMDKVKAIEAFIKSEEDIIISLAKIKDSFISLDGHTRLYYAVSKGYSKVKGYLTEQGDYLEDFVEEARKRKVYSPYDLELISHEEYEIKWNKFCDDFFSERE</sequence>
<proteinExistence type="predicted"/>
<dbReference type="RefSeq" id="WP_039634615.1">
    <property type="nucleotide sequence ID" value="NZ_AYSO01000018.1"/>
</dbReference>
<evidence type="ECO:0000313" key="2">
    <source>
        <dbReference type="Proteomes" id="UP000031366"/>
    </source>
</evidence>
<evidence type="ECO:0000313" key="1">
    <source>
        <dbReference type="EMBL" id="KIE45938.1"/>
    </source>
</evidence>
<reference evidence="1 2" key="1">
    <citation type="journal article" date="2015" name="Infect. Genet. Evol.">
        <title>Genomic sequences of six botulinum neurotoxin-producing strains representing three clostridial species illustrate the mobility and diversity of botulinum neurotoxin genes.</title>
        <authorList>
            <person name="Smith T.J."/>
            <person name="Hill K.K."/>
            <person name="Xie G."/>
            <person name="Foley B.T."/>
            <person name="Williamson C.H."/>
            <person name="Foster J.T."/>
            <person name="Johnson S.L."/>
            <person name="Chertkov O."/>
            <person name="Teshima H."/>
            <person name="Gibbons H.S."/>
            <person name="Johnsky L.A."/>
            <person name="Karavis M.A."/>
            <person name="Smith L.A."/>
        </authorList>
    </citation>
    <scope>NUCLEOTIDE SEQUENCE [LARGE SCALE GENOMIC DNA]</scope>
    <source>
        <strain evidence="1 2">CDC 2741</strain>
    </source>
</reference>
<dbReference type="OrthoDB" id="1848647at2"/>
<protein>
    <submittedName>
        <fullName evidence="1">Uncharacterized protein</fullName>
    </submittedName>
</protein>
<dbReference type="AlphaFoldDB" id="A0A0C1U382"/>
<gene>
    <name evidence="1" type="ORF">U732_2327</name>
</gene>